<protein>
    <recommendedName>
        <fullName evidence="5">Transcription factor domain-containing protein</fullName>
    </recommendedName>
</protein>
<dbReference type="AlphaFoldDB" id="A0A127ZJW1"/>
<comment type="subcellular location">
    <subcellularLocation>
        <location evidence="1">Nucleus</location>
    </subcellularLocation>
</comment>
<proteinExistence type="predicted"/>
<name>A0A127ZJW1_9BASI</name>
<dbReference type="GO" id="GO:0005634">
    <property type="term" value="C:nucleus"/>
    <property type="evidence" value="ECO:0007669"/>
    <property type="project" value="UniProtKB-SubCell"/>
</dbReference>
<evidence type="ECO:0008006" key="5">
    <source>
        <dbReference type="Google" id="ProtNLM"/>
    </source>
</evidence>
<dbReference type="PANTHER" id="PTHR31001">
    <property type="entry name" value="UNCHARACTERIZED TRANSCRIPTIONAL REGULATORY PROTEIN"/>
    <property type="match status" value="1"/>
</dbReference>
<feature type="compositionally biased region" description="Polar residues" evidence="3">
    <location>
        <begin position="790"/>
        <end position="820"/>
    </location>
</feature>
<reference evidence="4" key="1">
    <citation type="submission" date="2014-06" db="EMBL/GenBank/DDBJ databases">
        <authorList>
            <person name="Ju J."/>
            <person name="Zhang J."/>
        </authorList>
    </citation>
    <scope>NUCLEOTIDE SEQUENCE</scope>
    <source>
        <strain evidence="4">SscI8</strain>
    </source>
</reference>
<evidence type="ECO:0000256" key="1">
    <source>
        <dbReference type="ARBA" id="ARBA00004123"/>
    </source>
</evidence>
<feature type="region of interest" description="Disordered" evidence="3">
    <location>
        <begin position="708"/>
        <end position="746"/>
    </location>
</feature>
<feature type="compositionally biased region" description="Low complexity" evidence="3">
    <location>
        <begin position="30"/>
        <end position="42"/>
    </location>
</feature>
<gene>
    <name evidence="4" type="ORF">SPSC_06128</name>
</gene>
<feature type="compositionally biased region" description="Low complexity" evidence="3">
    <location>
        <begin position="523"/>
        <end position="541"/>
    </location>
</feature>
<accession>A0A127ZJW1</accession>
<feature type="region of interest" description="Disordered" evidence="3">
    <location>
        <begin position="519"/>
        <end position="552"/>
    </location>
</feature>
<evidence type="ECO:0000313" key="4">
    <source>
        <dbReference type="EMBL" id="CDU25957.1"/>
    </source>
</evidence>
<feature type="region of interest" description="Disordered" evidence="3">
    <location>
        <begin position="758"/>
        <end position="831"/>
    </location>
</feature>
<sequence length="976" mass="104098">MASCDQSMGRKRTLADPCSSSPTCSKYARTSSTCSSASSPPSSKRHLEQTSSPAFSSSDPSASSPGSTCRNSSDPFPRYSLGIPHLDVLLPFRDGLDLLHAYHQGIGWIYTPVDRTTLLETLEEAERHGADSIHPHRLACLLAALALGDLFSPCFSTPATPSASSSDSLADSPAKRGRIWFGVASACLAGSRKRAELMHNPTPDACSALYLMSTYLLCSNDEELFHRSQGLTWLALVLAKAALMPSCVASDQTRPTSHMAAPSVASQHQAAADTLSAAAAPRSPASAIATTATNQDRLHCTRLLSDLIFHLRCQVLTFTLPCTFRQSASPDSSAPLASFPDVPTIQAIWTAFGTPLYASLDAFGSRYSPNIFHNWKLGLADLMHQVSSLTNQAVTLDNLASPFPGPCGLDAGMLAEKLSEQRREFNRITLPDHRHVVKLDERIRRYHASLPEFLLLHKPLPIEMAGKVDEDELAQIICQRHVACSMVHRMLMALHRPWFLSALAGQSRLLKTDLPEPFRNLASTETGDQSSQSESDQSSSGPEASHASAEQPSPSAMFSLSAVLRSATWQTETYASATACAPPQALAWWQFTNNALAAAIVQATALLRLSCPLKANTSTLGKETPATQASHPSSHFHTQVRSDLDKNICSFQNVAKRCKLAAKALPFLQRVSSAIDLGICKSRGSVLSGQDALQSSVASEEACGTQLQSQSALSSSSTSTSVSDTAGQTSPENALESFPCNNSIDNIPSHRNSNSNFISNSNISNNNSISNTSNINSTSRRNIGADKNAQIHTNRDTPSTDPQLNPSSTSAAPRSGQQGHSSEARRASSAKSELEAIFGPIASGLELSSSVPDTPVKPLYRQSWEPIPVPPSMREGDDQISQLPPSDDAGSSSSSFGTFPRTPRSGSPQMNADVANGASAVTEEVKKTNAAAGAAGAGAAAEESSKKKQSSASDIVLECIRFWQPEMLATPAERRS</sequence>
<feature type="region of interest" description="Disordered" evidence="3">
    <location>
        <begin position="861"/>
        <end position="952"/>
    </location>
</feature>
<evidence type="ECO:0000256" key="2">
    <source>
        <dbReference type="ARBA" id="ARBA00023242"/>
    </source>
</evidence>
<feature type="compositionally biased region" description="Low complexity" evidence="3">
    <location>
        <begin position="758"/>
        <end position="782"/>
    </location>
</feature>
<feature type="compositionally biased region" description="Low complexity" evidence="3">
    <location>
        <begin position="930"/>
        <end position="942"/>
    </location>
</feature>
<evidence type="ECO:0000256" key="3">
    <source>
        <dbReference type="SAM" id="MobiDB-lite"/>
    </source>
</evidence>
<keyword evidence="2" id="KW-0539">Nucleus</keyword>
<dbReference type="EMBL" id="LK056692">
    <property type="protein sequence ID" value="CDU25957.1"/>
    <property type="molecule type" value="Genomic_DNA"/>
</dbReference>
<organism evidence="4">
    <name type="scientific">Sporisorium scitamineum</name>
    <dbReference type="NCBI Taxonomy" id="49012"/>
    <lineage>
        <taxon>Eukaryota</taxon>
        <taxon>Fungi</taxon>
        <taxon>Dikarya</taxon>
        <taxon>Basidiomycota</taxon>
        <taxon>Ustilaginomycotina</taxon>
        <taxon>Ustilaginomycetes</taxon>
        <taxon>Ustilaginales</taxon>
        <taxon>Ustilaginaceae</taxon>
        <taxon>Sporisorium</taxon>
    </lineage>
</organism>
<feature type="region of interest" description="Disordered" evidence="3">
    <location>
        <begin position="1"/>
        <end position="71"/>
    </location>
</feature>
<dbReference type="OrthoDB" id="2553063at2759"/>
<feature type="compositionally biased region" description="Low complexity" evidence="3">
    <location>
        <begin position="51"/>
        <end position="67"/>
    </location>
</feature>
<dbReference type="InterPro" id="IPR050613">
    <property type="entry name" value="Sec_Metabolite_Reg"/>
</dbReference>
<dbReference type="PANTHER" id="PTHR31001:SF81">
    <property type="entry name" value="ZN(II)2CYS6 TRANSCRIPTION FACTOR"/>
    <property type="match status" value="1"/>
</dbReference>
<feature type="compositionally biased region" description="Low complexity" evidence="3">
    <location>
        <begin position="708"/>
        <end position="723"/>
    </location>
</feature>